<dbReference type="Proteomes" id="UP000887116">
    <property type="component" value="Unassembled WGS sequence"/>
</dbReference>
<dbReference type="PANTHER" id="PTHR46060:SF3">
    <property type="entry name" value="PROTEIN GVQW3"/>
    <property type="match status" value="1"/>
</dbReference>
<dbReference type="EMBL" id="BMAO01009988">
    <property type="protein sequence ID" value="GFQ63918.1"/>
    <property type="molecule type" value="Genomic_DNA"/>
</dbReference>
<dbReference type="Gene3D" id="3.30.420.10">
    <property type="entry name" value="Ribonuclease H-like superfamily/Ribonuclease H"/>
    <property type="match status" value="1"/>
</dbReference>
<dbReference type="OrthoDB" id="10065579at2759"/>
<dbReference type="InterPro" id="IPR036397">
    <property type="entry name" value="RNaseH_sf"/>
</dbReference>
<gene>
    <name evidence="1" type="primary">SETMAR_97</name>
    <name evidence="1" type="ORF">TNCT_562851</name>
</gene>
<dbReference type="GO" id="GO:0003676">
    <property type="term" value="F:nucleic acid binding"/>
    <property type="evidence" value="ECO:0007669"/>
    <property type="project" value="InterPro"/>
</dbReference>
<evidence type="ECO:0000313" key="1">
    <source>
        <dbReference type="EMBL" id="GFQ63918.1"/>
    </source>
</evidence>
<keyword evidence="2" id="KW-1185">Reference proteome</keyword>
<proteinExistence type="predicted"/>
<dbReference type="InterPro" id="IPR052709">
    <property type="entry name" value="Transposase-MT_Hybrid"/>
</dbReference>
<accession>A0A8X6K837</accession>
<sequence length="84" mass="9964">MTGWTLYTLEWDLMEHPPYMVPSDYYLFSRLHHDGIIFHSNDEVINEVGYFLDSRMPQYLAGGIEKLPKRKQTNVNLNGDFYPH</sequence>
<protein>
    <submittedName>
        <fullName evidence="1">Histone-lysine N-methyltransferase SETMAR</fullName>
    </submittedName>
</protein>
<comment type="caution">
    <text evidence="1">The sequence shown here is derived from an EMBL/GenBank/DDBJ whole genome shotgun (WGS) entry which is preliminary data.</text>
</comment>
<dbReference type="PANTHER" id="PTHR46060">
    <property type="entry name" value="MARINER MOS1 TRANSPOSASE-LIKE PROTEIN"/>
    <property type="match status" value="1"/>
</dbReference>
<reference evidence="1" key="1">
    <citation type="submission" date="2020-07" db="EMBL/GenBank/DDBJ databases">
        <title>Multicomponent nature underlies the extraordinary mechanical properties of spider dragline silk.</title>
        <authorList>
            <person name="Kono N."/>
            <person name="Nakamura H."/>
            <person name="Mori M."/>
            <person name="Yoshida Y."/>
            <person name="Ohtoshi R."/>
            <person name="Malay A.D."/>
            <person name="Moran D.A.P."/>
            <person name="Tomita M."/>
            <person name="Numata K."/>
            <person name="Arakawa K."/>
        </authorList>
    </citation>
    <scope>NUCLEOTIDE SEQUENCE</scope>
</reference>
<evidence type="ECO:0000313" key="2">
    <source>
        <dbReference type="Proteomes" id="UP000887116"/>
    </source>
</evidence>
<name>A0A8X6K837_TRICU</name>
<dbReference type="AlphaFoldDB" id="A0A8X6K837"/>
<organism evidence="1 2">
    <name type="scientific">Trichonephila clavata</name>
    <name type="common">Joro spider</name>
    <name type="synonym">Nephila clavata</name>
    <dbReference type="NCBI Taxonomy" id="2740835"/>
    <lineage>
        <taxon>Eukaryota</taxon>
        <taxon>Metazoa</taxon>
        <taxon>Ecdysozoa</taxon>
        <taxon>Arthropoda</taxon>
        <taxon>Chelicerata</taxon>
        <taxon>Arachnida</taxon>
        <taxon>Araneae</taxon>
        <taxon>Araneomorphae</taxon>
        <taxon>Entelegynae</taxon>
        <taxon>Araneoidea</taxon>
        <taxon>Nephilidae</taxon>
        <taxon>Trichonephila</taxon>
    </lineage>
</organism>